<evidence type="ECO:0000259" key="12">
    <source>
        <dbReference type="Pfam" id="PF07558"/>
    </source>
</evidence>
<evidence type="ECO:0000256" key="1">
    <source>
        <dbReference type="ARBA" id="ARBA00004584"/>
    </source>
</evidence>
<comment type="subcellular location">
    <subcellularLocation>
        <location evidence="1">Chromosome</location>
        <location evidence="1">Centromere</location>
    </subcellularLocation>
</comment>
<protein>
    <recommendedName>
        <fullName evidence="15">Shugoshin</fullName>
    </recommendedName>
</protein>
<evidence type="ECO:0000256" key="10">
    <source>
        <dbReference type="SAM" id="MobiDB-lite"/>
    </source>
</evidence>
<reference evidence="13 14" key="1">
    <citation type="submission" date="2024-04" db="EMBL/GenBank/DDBJ databases">
        <title>Phyllosticta paracitricarpa is synonymous to the EU quarantine fungus P. citricarpa based on phylogenomic analyses.</title>
        <authorList>
            <consortium name="Lawrence Berkeley National Laboratory"/>
            <person name="Van Ingen-Buijs V.A."/>
            <person name="Van Westerhoven A.C."/>
            <person name="Haridas S."/>
            <person name="Skiadas P."/>
            <person name="Martin F."/>
            <person name="Groenewald J.Z."/>
            <person name="Crous P.W."/>
            <person name="Seidl M.F."/>
        </authorList>
    </citation>
    <scope>NUCLEOTIDE SEQUENCE [LARGE SCALE GENOMIC DNA]</scope>
    <source>
        <strain evidence="13 14">CBS 123374</strain>
    </source>
</reference>
<feature type="compositionally biased region" description="Basic and acidic residues" evidence="10">
    <location>
        <begin position="655"/>
        <end position="684"/>
    </location>
</feature>
<comment type="caution">
    <text evidence="13">The sequence shown here is derived from an EMBL/GenBank/DDBJ whole genome shotgun (WGS) entry which is preliminary data.</text>
</comment>
<evidence type="ECO:0000259" key="11">
    <source>
        <dbReference type="Pfam" id="PF07557"/>
    </source>
</evidence>
<dbReference type="EMBL" id="JBBWRZ010000012">
    <property type="protein sequence ID" value="KAK8224690.1"/>
    <property type="molecule type" value="Genomic_DNA"/>
</dbReference>
<keyword evidence="3" id="KW-0158">Chromosome</keyword>
<keyword evidence="7" id="KW-0131">Cell cycle</keyword>
<sequence>MARLNEAPPPAESVESLKRRFIRQNRELAKTNSNQSVRIRSLENEQTRILHENFLLHEEIIRLQSELERTRGDNAIRHVNAVKDKLDAKVLEISGLIAELNAIKNPPRPSDPEPSQATTEIFEWKRAMRTQAKEEQVEDLPTIQEDKFYPRRTLNSKEIQAVIAGAAEDSPDLGPPPVAHFADEDPIKFDPAPATEPESRTGVDRVDENELPIISTVNLEKRRKRRDSAKLDIRKMSVFQEPEDEAENARKGEDEETQAMRTGTKRKLSLTTEDLQSEDANVDVREDFRVSRRRSSNRSAEKISVPQPPELKPNGKLDMLVEAERKALGDKTNTSPKKVMRSSSSAEEKPEAKKPTLTKETSRSRARDRRAKSSQVVHIAPADPNATAETRDVVVSMEPPEVDLHPKTPAGLDLFSPASNEPSAEKRETKDTPPPTGLVSGGSLEVPQTGRPSRRARPQVNYAEPNLVSKMRRPDKKLVDAIPEGRRSSSTSKEEDKSAPSSSTAMRTVVIKKERVDGGGSGLKSLSAENQPEPASPLGDKMAASYDSDPRSYAAPAPASEPAKMVKFEDRVSQPTSTAKDSAGTTRRRTTKPQTHLELEQVAREQLRDYQKEMAVFDIAESSPDAQGNEEIMRSSRELAKKTSRRHSTMTDMPTRTREKEEAKSKGDQSSDEGKKKAIRELKQGRTSARTGEAATGETSRSSKDSSRRRSMMV</sequence>
<feature type="region of interest" description="Disordered" evidence="10">
    <location>
        <begin position="167"/>
        <end position="598"/>
    </location>
</feature>
<evidence type="ECO:0000256" key="7">
    <source>
        <dbReference type="ARBA" id="ARBA00023306"/>
    </source>
</evidence>
<evidence type="ECO:0000256" key="9">
    <source>
        <dbReference type="SAM" id="Coils"/>
    </source>
</evidence>
<dbReference type="Pfam" id="PF07558">
    <property type="entry name" value="Shugoshin_N"/>
    <property type="match status" value="1"/>
</dbReference>
<comment type="similarity">
    <text evidence="2">Belongs to the shugoshin family.</text>
</comment>
<keyword evidence="6 9" id="KW-0175">Coiled coil</keyword>
<feature type="domain" description="Shugoshin C-terminal" evidence="11">
    <location>
        <begin position="450"/>
        <end position="473"/>
    </location>
</feature>
<dbReference type="InterPro" id="IPR011516">
    <property type="entry name" value="Shugoshin_N"/>
</dbReference>
<feature type="compositionally biased region" description="Low complexity" evidence="10">
    <location>
        <begin position="554"/>
        <end position="563"/>
    </location>
</feature>
<dbReference type="InterPro" id="IPR011515">
    <property type="entry name" value="Shugoshin_C"/>
</dbReference>
<dbReference type="Pfam" id="PF07557">
    <property type="entry name" value="Shugoshin_C"/>
    <property type="match status" value="1"/>
</dbReference>
<evidence type="ECO:0000256" key="5">
    <source>
        <dbReference type="ARBA" id="ARBA00022829"/>
    </source>
</evidence>
<evidence type="ECO:0000256" key="6">
    <source>
        <dbReference type="ARBA" id="ARBA00023054"/>
    </source>
</evidence>
<keyword evidence="14" id="KW-1185">Reference proteome</keyword>
<feature type="coiled-coil region" evidence="9">
    <location>
        <begin position="14"/>
        <end position="45"/>
    </location>
</feature>
<feature type="compositionally biased region" description="Basic and acidic residues" evidence="10">
    <location>
        <begin position="476"/>
        <end position="498"/>
    </location>
</feature>
<name>A0ABR1YBW6_9PEZI</name>
<keyword evidence="5" id="KW-0159">Chromosome partition</keyword>
<evidence type="ECO:0000256" key="8">
    <source>
        <dbReference type="ARBA" id="ARBA00023328"/>
    </source>
</evidence>
<evidence type="ECO:0000256" key="3">
    <source>
        <dbReference type="ARBA" id="ARBA00022454"/>
    </source>
</evidence>
<organism evidence="13 14">
    <name type="scientific">Phyllosticta capitalensis</name>
    <dbReference type="NCBI Taxonomy" id="121624"/>
    <lineage>
        <taxon>Eukaryota</taxon>
        <taxon>Fungi</taxon>
        <taxon>Dikarya</taxon>
        <taxon>Ascomycota</taxon>
        <taxon>Pezizomycotina</taxon>
        <taxon>Dothideomycetes</taxon>
        <taxon>Dothideomycetes incertae sedis</taxon>
        <taxon>Botryosphaeriales</taxon>
        <taxon>Phyllostictaceae</taxon>
        <taxon>Phyllosticta</taxon>
    </lineage>
</organism>
<feature type="domain" description="Shugoshin N-terminal coiled-coil" evidence="12">
    <location>
        <begin position="17"/>
        <end position="61"/>
    </location>
</feature>
<keyword evidence="4" id="KW-0132">Cell division</keyword>
<evidence type="ECO:0008006" key="15">
    <source>
        <dbReference type="Google" id="ProtNLM"/>
    </source>
</evidence>
<feature type="compositionally biased region" description="Basic and acidic residues" evidence="10">
    <location>
        <begin position="631"/>
        <end position="641"/>
    </location>
</feature>
<gene>
    <name evidence="13" type="ORF">HDK90DRAFT_497791</name>
</gene>
<feature type="region of interest" description="Disordered" evidence="10">
    <location>
        <begin position="619"/>
        <end position="714"/>
    </location>
</feature>
<feature type="compositionally biased region" description="Basic and acidic residues" evidence="10">
    <location>
        <begin position="197"/>
        <end position="208"/>
    </location>
</feature>
<evidence type="ECO:0000313" key="14">
    <source>
        <dbReference type="Proteomes" id="UP001492380"/>
    </source>
</evidence>
<proteinExistence type="inferred from homology"/>
<feature type="compositionally biased region" description="Polar residues" evidence="10">
    <location>
        <begin position="573"/>
        <end position="585"/>
    </location>
</feature>
<evidence type="ECO:0000313" key="13">
    <source>
        <dbReference type="EMBL" id="KAK8224690.1"/>
    </source>
</evidence>
<accession>A0ABR1YBW6</accession>
<evidence type="ECO:0000256" key="4">
    <source>
        <dbReference type="ARBA" id="ARBA00022618"/>
    </source>
</evidence>
<keyword evidence="8" id="KW-0137">Centromere</keyword>
<dbReference type="Proteomes" id="UP001492380">
    <property type="component" value="Unassembled WGS sequence"/>
</dbReference>
<evidence type="ECO:0000256" key="2">
    <source>
        <dbReference type="ARBA" id="ARBA00010845"/>
    </source>
</evidence>